<accession>A0A699THR8</accession>
<dbReference type="AlphaFoldDB" id="A0A699THR8"/>
<sequence>FTDKLALITFHSGNDDLPFNIESNLKKIEYLLHYDPIKDIDSSLKNSIDKSNIADSMLEMFTDEHALEYSSPPLYYEYDDNLFEV</sequence>
<dbReference type="EMBL" id="BKCJ011241301">
    <property type="protein sequence ID" value="GFD08849.1"/>
    <property type="molecule type" value="Genomic_DNA"/>
</dbReference>
<organism evidence="1">
    <name type="scientific">Tanacetum cinerariifolium</name>
    <name type="common">Dalmatian daisy</name>
    <name type="synonym">Chrysanthemum cinerariifolium</name>
    <dbReference type="NCBI Taxonomy" id="118510"/>
    <lineage>
        <taxon>Eukaryota</taxon>
        <taxon>Viridiplantae</taxon>
        <taxon>Streptophyta</taxon>
        <taxon>Embryophyta</taxon>
        <taxon>Tracheophyta</taxon>
        <taxon>Spermatophyta</taxon>
        <taxon>Magnoliopsida</taxon>
        <taxon>eudicotyledons</taxon>
        <taxon>Gunneridae</taxon>
        <taxon>Pentapetalae</taxon>
        <taxon>asterids</taxon>
        <taxon>campanulids</taxon>
        <taxon>Asterales</taxon>
        <taxon>Asteraceae</taxon>
        <taxon>Asteroideae</taxon>
        <taxon>Anthemideae</taxon>
        <taxon>Anthemidinae</taxon>
        <taxon>Tanacetum</taxon>
    </lineage>
</organism>
<gene>
    <name evidence="1" type="ORF">Tci_880818</name>
</gene>
<evidence type="ECO:0000313" key="1">
    <source>
        <dbReference type="EMBL" id="GFD08849.1"/>
    </source>
</evidence>
<proteinExistence type="predicted"/>
<protein>
    <recommendedName>
        <fullName evidence="2">Reverse transcriptase domain-containing protein</fullName>
    </recommendedName>
</protein>
<comment type="caution">
    <text evidence="1">The sequence shown here is derived from an EMBL/GenBank/DDBJ whole genome shotgun (WGS) entry which is preliminary data.</text>
</comment>
<reference evidence="1" key="1">
    <citation type="journal article" date="2019" name="Sci. Rep.">
        <title>Draft genome of Tanacetum cinerariifolium, the natural source of mosquito coil.</title>
        <authorList>
            <person name="Yamashiro T."/>
            <person name="Shiraishi A."/>
            <person name="Satake H."/>
            <person name="Nakayama K."/>
        </authorList>
    </citation>
    <scope>NUCLEOTIDE SEQUENCE</scope>
</reference>
<name>A0A699THR8_TANCI</name>
<feature type="non-terminal residue" evidence="1">
    <location>
        <position position="1"/>
    </location>
</feature>
<evidence type="ECO:0008006" key="2">
    <source>
        <dbReference type="Google" id="ProtNLM"/>
    </source>
</evidence>